<protein>
    <recommendedName>
        <fullName evidence="3">beta-N-acetylhexosaminidase</fullName>
        <ecNumber evidence="3">3.2.1.52</ecNumber>
    </recommendedName>
</protein>
<evidence type="ECO:0000313" key="8">
    <source>
        <dbReference type="Proteomes" id="UP001307889"/>
    </source>
</evidence>
<proteinExistence type="inferred from homology"/>
<dbReference type="PANTHER" id="PTHR21040">
    <property type="entry name" value="BCDNA.GH04120"/>
    <property type="match status" value="1"/>
</dbReference>
<feature type="transmembrane region" description="Helical" evidence="5">
    <location>
        <begin position="15"/>
        <end position="32"/>
    </location>
</feature>
<dbReference type="Gene3D" id="3.20.20.80">
    <property type="entry name" value="Glycosidases"/>
    <property type="match status" value="1"/>
</dbReference>
<dbReference type="CDD" id="cd06565">
    <property type="entry name" value="GH20_GcnA-like"/>
    <property type="match status" value="1"/>
</dbReference>
<dbReference type="PANTHER" id="PTHR21040:SF13">
    <property type="entry name" value="BETA-N-ACETYLHEXOSAMINIDASE"/>
    <property type="match status" value="1"/>
</dbReference>
<dbReference type="Pfam" id="PF00728">
    <property type="entry name" value="Glyco_hydro_20"/>
    <property type="match status" value="1"/>
</dbReference>
<keyword evidence="5" id="KW-0812">Transmembrane</keyword>
<comment type="similarity">
    <text evidence="2">Belongs to the glycosyl hydrolase 20 family.</text>
</comment>
<evidence type="ECO:0000256" key="5">
    <source>
        <dbReference type="SAM" id="Phobius"/>
    </source>
</evidence>
<feature type="domain" description="Glycoside hydrolase family 20 catalytic" evidence="6">
    <location>
        <begin position="136"/>
        <end position="283"/>
    </location>
</feature>
<name>A0ABN7AZS7_9HEMI</name>
<reference evidence="7 8" key="1">
    <citation type="submission" date="2023-09" db="EMBL/GenBank/DDBJ databases">
        <title>Nesidiocoris tenuis whole genome shotgun sequence.</title>
        <authorList>
            <person name="Shibata T."/>
            <person name="Shimoda M."/>
            <person name="Kobayashi T."/>
            <person name="Uehara T."/>
        </authorList>
    </citation>
    <scope>NUCLEOTIDE SEQUENCE [LARGE SCALE GENOMIC DNA]</scope>
    <source>
        <strain evidence="7 8">Japan</strain>
    </source>
</reference>
<evidence type="ECO:0000256" key="1">
    <source>
        <dbReference type="ARBA" id="ARBA00001231"/>
    </source>
</evidence>
<dbReference type="EC" id="3.2.1.52" evidence="3"/>
<dbReference type="GO" id="GO:0016787">
    <property type="term" value="F:hydrolase activity"/>
    <property type="evidence" value="ECO:0007669"/>
    <property type="project" value="UniProtKB-KW"/>
</dbReference>
<dbReference type="Proteomes" id="UP001307889">
    <property type="component" value="Chromosome 7"/>
</dbReference>
<dbReference type="InterPro" id="IPR015883">
    <property type="entry name" value="Glyco_hydro_20_cat"/>
</dbReference>
<gene>
    <name evidence="7" type="ORF">NTJ_09716</name>
</gene>
<sequence>MASGSCCKPIKGRRVLQFCIGATFVVLFALFYNRARLTGPGLNQERADVDNDYALLDTTYVRAENVYFNREVPSVSKEDDGLKEAMGTHRIVHLDLKGAAPKVSYFGQLFPFLKKLGATGLLIEYEDTFPYRSADISATHAYSKSDIEEILRMANDSQLMVIPLIQTLGHLEFVLKLDSYKHLREAKRYPQAICPSKNETTKLLHKIIDEIVEAHKDIEYLHIGCDEVYQLAVCSDCRTRLQSESWGPQELFLDHVKKTAKYIKQKYPSITVLIWDDELRHIPRDVLSIWKLGELVEPVVWKYSADIEGDLNDVVWSKYHKFFPHLWFATAFKGAKSPDAMTNTISIYLDNHKSWVKLITKYARIIKFRGAVLTGWQRYDHFAVLCELLPVSIPSLAVNLLYLGAEYKNDLVDVTSEAQTLCRCDSNPVLTLNNYLVHCVFPGSRLFLAITRYARVLEQIDEAKRGSPFKGWMTAYNRNRTFSAPSHVEEATNEIVNLYSDVTSLERDIEEAMDPIYFADTFVEWSATYIKPVKDELRVIVQARDRLLAVESWPKRSLD</sequence>
<dbReference type="EMBL" id="AP028915">
    <property type="protein sequence ID" value="BES96902.1"/>
    <property type="molecule type" value="Genomic_DNA"/>
</dbReference>
<evidence type="ECO:0000259" key="6">
    <source>
        <dbReference type="Pfam" id="PF00728"/>
    </source>
</evidence>
<accession>A0ABN7AZS7</accession>
<evidence type="ECO:0000256" key="2">
    <source>
        <dbReference type="ARBA" id="ARBA00006285"/>
    </source>
</evidence>
<comment type="catalytic activity">
    <reaction evidence="1">
        <text>Hydrolysis of terminal non-reducing N-acetyl-D-hexosamine residues in N-acetyl-beta-D-hexosaminides.</text>
        <dbReference type="EC" id="3.2.1.52"/>
    </reaction>
</comment>
<dbReference type="InterPro" id="IPR017853">
    <property type="entry name" value="GH"/>
</dbReference>
<organism evidence="7 8">
    <name type="scientific">Nesidiocoris tenuis</name>
    <dbReference type="NCBI Taxonomy" id="355587"/>
    <lineage>
        <taxon>Eukaryota</taxon>
        <taxon>Metazoa</taxon>
        <taxon>Ecdysozoa</taxon>
        <taxon>Arthropoda</taxon>
        <taxon>Hexapoda</taxon>
        <taxon>Insecta</taxon>
        <taxon>Pterygota</taxon>
        <taxon>Neoptera</taxon>
        <taxon>Paraneoptera</taxon>
        <taxon>Hemiptera</taxon>
        <taxon>Heteroptera</taxon>
        <taxon>Panheteroptera</taxon>
        <taxon>Cimicomorpha</taxon>
        <taxon>Miridae</taxon>
        <taxon>Dicyphina</taxon>
        <taxon>Nesidiocoris</taxon>
    </lineage>
</organism>
<evidence type="ECO:0000256" key="4">
    <source>
        <dbReference type="ARBA" id="ARBA00022801"/>
    </source>
</evidence>
<keyword evidence="5" id="KW-1133">Transmembrane helix</keyword>
<evidence type="ECO:0000313" key="7">
    <source>
        <dbReference type="EMBL" id="BES96902.1"/>
    </source>
</evidence>
<dbReference type="InterPro" id="IPR038901">
    <property type="entry name" value="HEXDC-like"/>
</dbReference>
<keyword evidence="4 7" id="KW-0378">Hydrolase</keyword>
<dbReference type="SUPFAM" id="SSF51445">
    <property type="entry name" value="(Trans)glycosidases"/>
    <property type="match status" value="1"/>
</dbReference>
<keyword evidence="8" id="KW-1185">Reference proteome</keyword>
<evidence type="ECO:0000256" key="3">
    <source>
        <dbReference type="ARBA" id="ARBA00012663"/>
    </source>
</evidence>
<keyword evidence="5" id="KW-0472">Membrane</keyword>